<keyword evidence="3" id="KW-1185">Reference proteome</keyword>
<organism evidence="2 3">
    <name type="scientific">Stappia sediminis</name>
    <dbReference type="NCBI Taxonomy" id="2692190"/>
    <lineage>
        <taxon>Bacteria</taxon>
        <taxon>Pseudomonadati</taxon>
        <taxon>Pseudomonadota</taxon>
        <taxon>Alphaproteobacteria</taxon>
        <taxon>Hyphomicrobiales</taxon>
        <taxon>Stappiaceae</taxon>
        <taxon>Stappia</taxon>
    </lineage>
</organism>
<accession>A0A7X3LXT5</accession>
<evidence type="ECO:0000313" key="2">
    <source>
        <dbReference type="EMBL" id="MXN67030.1"/>
    </source>
</evidence>
<protein>
    <submittedName>
        <fullName evidence="2">DUF1467 family protein</fullName>
    </submittedName>
</protein>
<dbReference type="InterPro" id="IPR009935">
    <property type="entry name" value="DUF1467"/>
</dbReference>
<comment type="caution">
    <text evidence="2">The sequence shown here is derived from an EMBL/GenBank/DDBJ whole genome shotgun (WGS) entry which is preliminary data.</text>
</comment>
<name>A0A7X3LXT5_9HYPH</name>
<sequence>MESRCFSCTPRISTERSWNWSKHEKNYRSQAVSLTSGLAIYFIIWWVVLFAVLPIGVRTQEEEGEIVPGTVPSAPHAPQLAKKAVLTTIVAGVVFAIFYWVKVHSGLTLDDFPI</sequence>
<feature type="transmembrane region" description="Helical" evidence="1">
    <location>
        <begin position="84"/>
        <end position="101"/>
    </location>
</feature>
<evidence type="ECO:0000313" key="3">
    <source>
        <dbReference type="Proteomes" id="UP000433101"/>
    </source>
</evidence>
<gene>
    <name evidence="2" type="ORF">GR183_19120</name>
</gene>
<keyword evidence="1" id="KW-0472">Membrane</keyword>
<dbReference type="EMBL" id="WUMV01000009">
    <property type="protein sequence ID" value="MXN67030.1"/>
    <property type="molecule type" value="Genomic_DNA"/>
</dbReference>
<dbReference type="AlphaFoldDB" id="A0A7X3LXT5"/>
<dbReference type="Proteomes" id="UP000433101">
    <property type="component" value="Unassembled WGS sequence"/>
</dbReference>
<reference evidence="2 3" key="1">
    <citation type="submission" date="2019-12" db="EMBL/GenBank/DDBJ databases">
        <authorList>
            <person name="Li M."/>
        </authorList>
    </citation>
    <scope>NUCLEOTIDE SEQUENCE [LARGE SCALE GENOMIC DNA]</scope>
    <source>
        <strain evidence="2 3">GBMRC 2046</strain>
    </source>
</reference>
<keyword evidence="1" id="KW-0812">Transmembrane</keyword>
<keyword evidence="1" id="KW-1133">Transmembrane helix</keyword>
<feature type="transmembrane region" description="Helical" evidence="1">
    <location>
        <begin position="38"/>
        <end position="57"/>
    </location>
</feature>
<evidence type="ECO:0000256" key="1">
    <source>
        <dbReference type="SAM" id="Phobius"/>
    </source>
</evidence>
<proteinExistence type="predicted"/>
<dbReference type="Pfam" id="PF07330">
    <property type="entry name" value="DUF1467"/>
    <property type="match status" value="1"/>
</dbReference>